<dbReference type="InterPro" id="IPR006059">
    <property type="entry name" value="SBP"/>
</dbReference>
<keyword evidence="1" id="KW-1003">Cell membrane</keyword>
<evidence type="ECO:0000313" key="7">
    <source>
        <dbReference type="EMBL" id="NOU93566.1"/>
    </source>
</evidence>
<keyword evidence="8" id="KW-1185">Reference proteome</keyword>
<keyword evidence="4" id="KW-0564">Palmitate</keyword>
<keyword evidence="2 6" id="KW-0732">Signal</keyword>
<evidence type="ECO:0000256" key="6">
    <source>
        <dbReference type="SAM" id="SignalP"/>
    </source>
</evidence>
<dbReference type="Gene3D" id="3.40.190.10">
    <property type="entry name" value="Periplasmic binding protein-like II"/>
    <property type="match status" value="2"/>
</dbReference>
<dbReference type="RefSeq" id="WP_171651770.1">
    <property type="nucleotide sequence ID" value="NZ_WHOD01000049.1"/>
</dbReference>
<keyword evidence="3" id="KW-0472">Membrane</keyword>
<evidence type="ECO:0000256" key="4">
    <source>
        <dbReference type="ARBA" id="ARBA00023139"/>
    </source>
</evidence>
<evidence type="ECO:0000256" key="1">
    <source>
        <dbReference type="ARBA" id="ARBA00022475"/>
    </source>
</evidence>
<dbReference type="PANTHER" id="PTHR43649:SF33">
    <property type="entry name" value="POLYGALACTURONAN_RHAMNOGALACTURONAN-BINDING PROTEIN YTCQ"/>
    <property type="match status" value="1"/>
</dbReference>
<keyword evidence="5" id="KW-0449">Lipoprotein</keyword>
<proteinExistence type="predicted"/>
<dbReference type="InterPro" id="IPR050490">
    <property type="entry name" value="Bact_solute-bd_prot1"/>
</dbReference>
<name>A0A972GML4_9BACL</name>
<accession>A0A972GML4</accession>
<gene>
    <name evidence="7" type="ORF">GC093_10085</name>
</gene>
<protein>
    <submittedName>
        <fullName evidence="7">Extracellular solute-binding protein</fullName>
    </submittedName>
</protein>
<organism evidence="7 8">
    <name type="scientific">Paenibacillus foliorum</name>
    <dbReference type="NCBI Taxonomy" id="2654974"/>
    <lineage>
        <taxon>Bacteria</taxon>
        <taxon>Bacillati</taxon>
        <taxon>Bacillota</taxon>
        <taxon>Bacilli</taxon>
        <taxon>Bacillales</taxon>
        <taxon>Paenibacillaceae</taxon>
        <taxon>Paenibacillus</taxon>
    </lineage>
</organism>
<dbReference type="AlphaFoldDB" id="A0A972GML4"/>
<feature type="chain" id="PRO_5037101624" evidence="6">
    <location>
        <begin position="22"/>
        <end position="506"/>
    </location>
</feature>
<evidence type="ECO:0000256" key="3">
    <source>
        <dbReference type="ARBA" id="ARBA00023136"/>
    </source>
</evidence>
<feature type="signal peptide" evidence="6">
    <location>
        <begin position="1"/>
        <end position="21"/>
    </location>
</feature>
<comment type="caution">
    <text evidence="7">The sequence shown here is derived from an EMBL/GenBank/DDBJ whole genome shotgun (WGS) entry which is preliminary data.</text>
</comment>
<sequence length="506" mass="57142">MKKKQTALTMGTVLLLSTVLAACGGGKPADGGTQGASKEDDKPFPLTLVVNQVGEIPAKDNDMEKAIKEYTNTDLQIQWIPGSSYDEKINIMIAANELPRLVQLKYNPTIIGAMKSDVFWEIGPYLKDYKNLSAQNQVFYDNISVNGKLYGVPLFRDLGRSVIHYRKDWFDTTGSKVPKSLDDWYNVIKTMTTGDPDKNGKNDTYGFMMEKKYNQNADSTLTRFSVAQGGPNKWKLENGTFTPEFMTEPFFETMKFFKRLYEEKLINQDFAVVDITEIDKAYESGRAAIRISGGNAQSWQDKLSKAVPNAVVDNAPLEGPNGRRVPGESGNNGFLAIPKGSVKSVEEMKKVLTFMDKLMDPKMATLLVKGIEGKHWEDKGGDSTLPLNREGDTKEVKPYRDTLPQRNEYYNIAKPMKQTDLFRKNQQIGRENEKYVITNPTLTLESATFSERGKELEQLINDAETKFIMGKLDEAGWKAEIEKWRKAGGDMMAQEYKETYEKTKKK</sequence>
<evidence type="ECO:0000313" key="8">
    <source>
        <dbReference type="Proteomes" id="UP000641588"/>
    </source>
</evidence>
<reference evidence="7" key="1">
    <citation type="submission" date="2019-10" db="EMBL/GenBank/DDBJ databases">
        <title>Description of Paenibacillus glebae sp. nov.</title>
        <authorList>
            <person name="Carlier A."/>
            <person name="Qi S."/>
        </authorList>
    </citation>
    <scope>NUCLEOTIDE SEQUENCE</scope>
    <source>
        <strain evidence="7">LMG 31456</strain>
    </source>
</reference>
<evidence type="ECO:0000256" key="5">
    <source>
        <dbReference type="ARBA" id="ARBA00023288"/>
    </source>
</evidence>
<dbReference type="SUPFAM" id="SSF53850">
    <property type="entry name" value="Periplasmic binding protein-like II"/>
    <property type="match status" value="1"/>
</dbReference>
<dbReference type="PROSITE" id="PS51257">
    <property type="entry name" value="PROKAR_LIPOPROTEIN"/>
    <property type="match status" value="1"/>
</dbReference>
<evidence type="ECO:0000256" key="2">
    <source>
        <dbReference type="ARBA" id="ARBA00022729"/>
    </source>
</evidence>
<dbReference type="Pfam" id="PF01547">
    <property type="entry name" value="SBP_bac_1"/>
    <property type="match status" value="1"/>
</dbReference>
<dbReference type="PANTHER" id="PTHR43649">
    <property type="entry name" value="ARABINOSE-BINDING PROTEIN-RELATED"/>
    <property type="match status" value="1"/>
</dbReference>
<dbReference type="Proteomes" id="UP000641588">
    <property type="component" value="Unassembled WGS sequence"/>
</dbReference>
<dbReference type="EMBL" id="WHOD01000049">
    <property type="protein sequence ID" value="NOU93566.1"/>
    <property type="molecule type" value="Genomic_DNA"/>
</dbReference>